<evidence type="ECO:0000259" key="4">
    <source>
        <dbReference type="Pfam" id="PF13354"/>
    </source>
</evidence>
<dbReference type="GO" id="GO:0030655">
    <property type="term" value="P:beta-lactam antibiotic catabolic process"/>
    <property type="evidence" value="ECO:0007669"/>
    <property type="project" value="InterPro"/>
</dbReference>
<dbReference type="RefSeq" id="WP_368643734.1">
    <property type="nucleotide sequence ID" value="NZ_CP158252.1"/>
</dbReference>
<protein>
    <recommendedName>
        <fullName evidence="3">beta-lactamase</fullName>
        <ecNumber evidence="3">3.5.2.6</ecNumber>
    </recommendedName>
</protein>
<comment type="similarity">
    <text evidence="2">Belongs to the class-A beta-lactamase family.</text>
</comment>
<feature type="domain" description="Beta-lactamase class A catalytic" evidence="4">
    <location>
        <begin position="66"/>
        <end position="267"/>
    </location>
</feature>
<dbReference type="PANTHER" id="PTHR35333:SF3">
    <property type="entry name" value="BETA-LACTAMASE-TYPE TRANSPEPTIDASE FOLD CONTAINING PROTEIN"/>
    <property type="match status" value="1"/>
</dbReference>
<proteinExistence type="inferred from homology"/>
<sequence>MNRRRLFQTAAGLFAAGITPRGMAQGTDPAAISQALNDFAALSPGQSAAFVSIASTGAGITHHAGSDGPLFVGSAVKTFILAQYLRDVETGRLSEDTQMAVGPEVWSPGSPVLLQLQGTTSAKNVLEAMIAHSDNTATDIALNAVGADRTRQLIASAGLANTRIPDSTRKLFSYLAGAPNGTDIGWEGMEKMAQGIMPGKPRPAINEYQTMMSTAAEMARWYDQALAGAFFQKPETRLEFKRISAMADAMPMMVPEDIVGYGKGGSIDWEDFHCLCGAGQMAQPGQRTSFCFILNWTGPDESVADTMAAFIRRSRHALALIAGRQ</sequence>
<accession>A0AB39CKY7</accession>
<dbReference type="InterPro" id="IPR045155">
    <property type="entry name" value="Beta-lactam_cat"/>
</dbReference>
<dbReference type="SUPFAM" id="SSF56601">
    <property type="entry name" value="beta-lactamase/transpeptidase-like"/>
    <property type="match status" value="1"/>
</dbReference>
<dbReference type="EMBL" id="CP158252">
    <property type="protein sequence ID" value="XDJ42615.1"/>
    <property type="molecule type" value="Genomic_DNA"/>
</dbReference>
<keyword evidence="5" id="KW-0378">Hydrolase</keyword>
<dbReference type="PANTHER" id="PTHR35333">
    <property type="entry name" value="BETA-LACTAMASE"/>
    <property type="match status" value="1"/>
</dbReference>
<dbReference type="GO" id="GO:0008800">
    <property type="term" value="F:beta-lactamase activity"/>
    <property type="evidence" value="ECO:0007669"/>
    <property type="project" value="UniProtKB-EC"/>
</dbReference>
<organism evidence="5">
    <name type="scientific">Castellaniella ginsengisoli</name>
    <dbReference type="NCBI Taxonomy" id="546114"/>
    <lineage>
        <taxon>Bacteria</taxon>
        <taxon>Pseudomonadati</taxon>
        <taxon>Pseudomonadota</taxon>
        <taxon>Betaproteobacteria</taxon>
        <taxon>Burkholderiales</taxon>
        <taxon>Alcaligenaceae</taxon>
        <taxon>Castellaniella</taxon>
    </lineage>
</organism>
<dbReference type="InterPro" id="IPR012338">
    <property type="entry name" value="Beta-lactam/transpept-like"/>
</dbReference>
<gene>
    <name evidence="5" type="ORF">ABRY99_03290</name>
</gene>
<comment type="catalytic activity">
    <reaction evidence="1">
        <text>a beta-lactam + H2O = a substituted beta-amino acid</text>
        <dbReference type="Rhea" id="RHEA:20401"/>
        <dbReference type="ChEBI" id="CHEBI:15377"/>
        <dbReference type="ChEBI" id="CHEBI:35627"/>
        <dbReference type="ChEBI" id="CHEBI:140347"/>
        <dbReference type="EC" id="3.5.2.6"/>
    </reaction>
</comment>
<reference evidence="5" key="1">
    <citation type="submission" date="2024-05" db="EMBL/GenBank/DDBJ databases">
        <authorList>
            <person name="Luo Y.-C."/>
            <person name="Nicholds J."/>
            <person name="Mortimer T."/>
            <person name="Maboni G."/>
        </authorList>
    </citation>
    <scope>NUCLEOTIDE SEQUENCE</scope>
    <source>
        <strain evidence="5">153920</strain>
    </source>
</reference>
<name>A0AB39CKY7_9BURK</name>
<dbReference type="EC" id="3.5.2.6" evidence="3"/>
<dbReference type="AlphaFoldDB" id="A0AB39CKY7"/>
<evidence type="ECO:0000256" key="2">
    <source>
        <dbReference type="ARBA" id="ARBA00009009"/>
    </source>
</evidence>
<dbReference type="Pfam" id="PF13354">
    <property type="entry name" value="Beta-lactamase2"/>
    <property type="match status" value="1"/>
</dbReference>
<evidence type="ECO:0000256" key="1">
    <source>
        <dbReference type="ARBA" id="ARBA00001526"/>
    </source>
</evidence>
<dbReference type="InterPro" id="IPR000871">
    <property type="entry name" value="Beta-lactam_class-A"/>
</dbReference>
<evidence type="ECO:0000313" key="5">
    <source>
        <dbReference type="EMBL" id="XDJ42615.1"/>
    </source>
</evidence>
<dbReference type="GO" id="GO:0046677">
    <property type="term" value="P:response to antibiotic"/>
    <property type="evidence" value="ECO:0007669"/>
    <property type="project" value="InterPro"/>
</dbReference>
<dbReference type="Gene3D" id="3.40.710.10">
    <property type="entry name" value="DD-peptidase/beta-lactamase superfamily"/>
    <property type="match status" value="1"/>
</dbReference>
<evidence type="ECO:0000256" key="3">
    <source>
        <dbReference type="ARBA" id="ARBA00012865"/>
    </source>
</evidence>